<dbReference type="SUPFAM" id="SSF101353">
    <property type="entry name" value="Putative anticodon-binding domain of alanyl-tRNA synthetase (AlaRS)"/>
    <property type="match status" value="1"/>
</dbReference>
<dbReference type="FunFam" id="3.30.930.10:FF:000004">
    <property type="entry name" value="Alanine--tRNA ligase"/>
    <property type="match status" value="1"/>
</dbReference>
<feature type="binding site" evidence="12">
    <location>
        <position position="674"/>
    </location>
    <ligand>
        <name>Zn(2+)</name>
        <dbReference type="ChEBI" id="CHEBI:29105"/>
    </ligand>
</feature>
<dbReference type="FunFam" id="3.30.54.20:FF:000001">
    <property type="entry name" value="Alanine--tRNA ligase"/>
    <property type="match status" value="1"/>
</dbReference>
<dbReference type="AlphaFoldDB" id="A0A1N7DG87"/>
<dbReference type="FunFam" id="3.10.310.40:FF:000001">
    <property type="entry name" value="Alanine--tRNA ligase"/>
    <property type="match status" value="1"/>
</dbReference>
<dbReference type="InterPro" id="IPR018163">
    <property type="entry name" value="Thr/Ala-tRNA-synth_IIc_edit"/>
</dbReference>
<feature type="binding site" evidence="12">
    <location>
        <position position="678"/>
    </location>
    <ligand>
        <name>Zn(2+)</name>
        <dbReference type="ChEBI" id="CHEBI:29105"/>
    </ligand>
</feature>
<dbReference type="RefSeq" id="WP_076554408.1">
    <property type="nucleotide sequence ID" value="NZ_FTNU01000001.1"/>
</dbReference>
<evidence type="ECO:0000256" key="8">
    <source>
        <dbReference type="ARBA" id="ARBA00022840"/>
    </source>
</evidence>
<dbReference type="GO" id="GO:0045892">
    <property type="term" value="P:negative regulation of DNA-templated transcription"/>
    <property type="evidence" value="ECO:0007669"/>
    <property type="project" value="TreeGrafter"/>
</dbReference>
<dbReference type="InterPro" id="IPR018165">
    <property type="entry name" value="Ala-tRNA-synth_IIc_core"/>
</dbReference>
<evidence type="ECO:0000256" key="11">
    <source>
        <dbReference type="ARBA" id="ARBA00023146"/>
    </source>
</evidence>
<keyword evidence="7 12" id="KW-0862">Zinc</keyword>
<dbReference type="FunFam" id="2.40.30.130:FF:000001">
    <property type="entry name" value="Alanine--tRNA ligase"/>
    <property type="match status" value="1"/>
</dbReference>
<keyword evidence="3 12" id="KW-0820">tRNA-binding</keyword>
<dbReference type="InterPro" id="IPR003156">
    <property type="entry name" value="DHHA1_dom"/>
</dbReference>
<dbReference type="GO" id="GO:0008270">
    <property type="term" value="F:zinc ion binding"/>
    <property type="evidence" value="ECO:0007669"/>
    <property type="project" value="UniProtKB-UniRule"/>
</dbReference>
<dbReference type="CDD" id="cd00673">
    <property type="entry name" value="AlaRS_core"/>
    <property type="match status" value="1"/>
</dbReference>
<dbReference type="Gene3D" id="3.30.54.20">
    <property type="match status" value="1"/>
</dbReference>
<keyword evidence="4 12" id="KW-0436">Ligase</keyword>
<dbReference type="GO" id="GO:0005524">
    <property type="term" value="F:ATP binding"/>
    <property type="evidence" value="ECO:0007669"/>
    <property type="project" value="UniProtKB-UniRule"/>
</dbReference>
<dbReference type="SMART" id="SM00863">
    <property type="entry name" value="tRNA_SAD"/>
    <property type="match status" value="1"/>
</dbReference>
<comment type="catalytic activity">
    <reaction evidence="12">
        <text>tRNA(Ala) + L-alanine + ATP = L-alanyl-tRNA(Ala) + AMP + diphosphate</text>
        <dbReference type="Rhea" id="RHEA:12540"/>
        <dbReference type="Rhea" id="RHEA-COMP:9657"/>
        <dbReference type="Rhea" id="RHEA-COMP:9923"/>
        <dbReference type="ChEBI" id="CHEBI:30616"/>
        <dbReference type="ChEBI" id="CHEBI:33019"/>
        <dbReference type="ChEBI" id="CHEBI:57972"/>
        <dbReference type="ChEBI" id="CHEBI:78442"/>
        <dbReference type="ChEBI" id="CHEBI:78497"/>
        <dbReference type="ChEBI" id="CHEBI:456215"/>
        <dbReference type="EC" id="6.1.1.7"/>
    </reaction>
</comment>
<dbReference type="SUPFAM" id="SSF55186">
    <property type="entry name" value="ThrRS/AlaRS common domain"/>
    <property type="match status" value="1"/>
</dbReference>
<feature type="binding site" evidence="12">
    <location>
        <position position="570"/>
    </location>
    <ligand>
        <name>Zn(2+)</name>
        <dbReference type="ChEBI" id="CHEBI:29105"/>
    </ligand>
</feature>
<dbReference type="Gene3D" id="6.10.250.550">
    <property type="match status" value="1"/>
</dbReference>
<evidence type="ECO:0000313" key="15">
    <source>
        <dbReference type="EMBL" id="SIR74804.1"/>
    </source>
</evidence>
<proteinExistence type="inferred from homology"/>
<keyword evidence="6 12" id="KW-0547">Nucleotide-binding</keyword>
<comment type="similarity">
    <text evidence="2 12">Belongs to the class-II aminoacyl-tRNA synthetase family.</text>
</comment>
<keyword evidence="16" id="KW-1185">Reference proteome</keyword>
<dbReference type="GO" id="GO:0004813">
    <property type="term" value="F:alanine-tRNA ligase activity"/>
    <property type="evidence" value="ECO:0007669"/>
    <property type="project" value="UniProtKB-UniRule"/>
</dbReference>
<feature type="binding site" evidence="12">
    <location>
        <position position="566"/>
    </location>
    <ligand>
        <name>Zn(2+)</name>
        <dbReference type="ChEBI" id="CHEBI:29105"/>
    </ligand>
</feature>
<dbReference type="InterPro" id="IPR012947">
    <property type="entry name" value="tRNA_SAD"/>
</dbReference>
<dbReference type="PANTHER" id="PTHR11777:SF9">
    <property type="entry name" value="ALANINE--TRNA LIGASE, CYTOPLASMIC"/>
    <property type="match status" value="1"/>
</dbReference>
<dbReference type="GO" id="GO:0000049">
    <property type="term" value="F:tRNA binding"/>
    <property type="evidence" value="ECO:0007669"/>
    <property type="project" value="UniProtKB-KW"/>
</dbReference>
<dbReference type="Pfam" id="PF02272">
    <property type="entry name" value="DHHA1"/>
    <property type="match status" value="1"/>
</dbReference>
<dbReference type="HAMAP" id="MF_00036_B">
    <property type="entry name" value="Ala_tRNA_synth_B"/>
    <property type="match status" value="1"/>
</dbReference>
<evidence type="ECO:0000256" key="3">
    <source>
        <dbReference type="ARBA" id="ARBA00022555"/>
    </source>
</evidence>
<dbReference type="SUPFAM" id="SSF50447">
    <property type="entry name" value="Translation proteins"/>
    <property type="match status" value="1"/>
</dbReference>
<dbReference type="EMBL" id="FTNU01000001">
    <property type="protein sequence ID" value="SIR74804.1"/>
    <property type="molecule type" value="Genomic_DNA"/>
</dbReference>
<dbReference type="InterPro" id="IPR009000">
    <property type="entry name" value="Transl_B-barrel_sf"/>
</dbReference>
<gene>
    <name evidence="12" type="primary">alaS</name>
    <name evidence="15" type="ORF">SAMN02745664_101242</name>
</gene>
<keyword evidence="12" id="KW-0963">Cytoplasm</keyword>
<dbReference type="InterPro" id="IPR018162">
    <property type="entry name" value="Ala-tRNA-ligase_IIc_anticod-bd"/>
</dbReference>
<dbReference type="Gene3D" id="3.10.310.40">
    <property type="match status" value="1"/>
</dbReference>
<dbReference type="SUPFAM" id="SSF55681">
    <property type="entry name" value="Class II aaRS and biotin synthetases"/>
    <property type="match status" value="1"/>
</dbReference>
<feature type="domain" description="Alanyl-transfer RNA synthetases family profile" evidence="14">
    <location>
        <begin position="4"/>
        <end position="717"/>
    </location>
</feature>
<keyword evidence="13" id="KW-0175">Coiled coil</keyword>
<comment type="subcellular location">
    <subcellularLocation>
        <location evidence="1 12">Cytoplasm</location>
    </subcellularLocation>
</comment>
<dbReference type="InterPro" id="IPR018164">
    <property type="entry name" value="Ala-tRNA-synth_IIc_N"/>
</dbReference>
<comment type="function">
    <text evidence="12">Catalyzes the attachment of alanine to tRNA(Ala) in a two-step reaction: alanine is first activated by ATP to form Ala-AMP and then transferred to the acceptor end of tRNA(Ala). Also edits incorrectly charged Ser-tRNA(Ala) and Gly-tRNA(Ala) via its editing domain.</text>
</comment>
<name>A0A1N7DG87_9GAMM</name>
<dbReference type="STRING" id="34061.B0189_01510"/>
<dbReference type="PANTHER" id="PTHR11777">
    <property type="entry name" value="ALANYL-TRNA SYNTHETASE"/>
    <property type="match status" value="1"/>
</dbReference>
<evidence type="ECO:0000256" key="13">
    <source>
        <dbReference type="SAM" id="Coils"/>
    </source>
</evidence>
<comment type="cofactor">
    <cofactor evidence="12">
        <name>Zn(2+)</name>
        <dbReference type="ChEBI" id="CHEBI:29105"/>
    </cofactor>
    <text evidence="12">Binds 1 zinc ion per subunit.</text>
</comment>
<comment type="domain">
    <text evidence="12">Consists of three domains; the N-terminal catalytic domain, the editing domain and the C-terminal C-Ala domain. The editing domain removes incorrectly charged amino acids, while the C-Ala domain, along with tRNA(Ala), serves as a bridge to cooperatively bring together the editing and aminoacylation centers thus stimulating deacylation of misacylated tRNAs.</text>
</comment>
<dbReference type="EC" id="6.1.1.7" evidence="12"/>
<dbReference type="PROSITE" id="PS50860">
    <property type="entry name" value="AA_TRNA_LIGASE_II_ALA"/>
    <property type="match status" value="1"/>
</dbReference>
<dbReference type="NCBIfam" id="TIGR00344">
    <property type="entry name" value="alaS"/>
    <property type="match status" value="1"/>
</dbReference>
<dbReference type="InterPro" id="IPR045864">
    <property type="entry name" value="aa-tRNA-synth_II/BPL/LPL"/>
</dbReference>
<evidence type="ECO:0000256" key="2">
    <source>
        <dbReference type="ARBA" id="ARBA00008226"/>
    </source>
</evidence>
<evidence type="ECO:0000256" key="5">
    <source>
        <dbReference type="ARBA" id="ARBA00022723"/>
    </source>
</evidence>
<dbReference type="GO" id="GO:0006419">
    <property type="term" value="P:alanyl-tRNA aminoacylation"/>
    <property type="evidence" value="ECO:0007669"/>
    <property type="project" value="UniProtKB-UniRule"/>
</dbReference>
<keyword evidence="8 12" id="KW-0067">ATP-binding</keyword>
<dbReference type="PRINTS" id="PR00980">
    <property type="entry name" value="TRNASYNTHALA"/>
</dbReference>
<dbReference type="Gene3D" id="2.40.30.130">
    <property type="match status" value="1"/>
</dbReference>
<dbReference type="InterPro" id="IPR002318">
    <property type="entry name" value="Ala-tRNA-lgiase_IIc"/>
</dbReference>
<dbReference type="Proteomes" id="UP000187495">
    <property type="component" value="Unassembled WGS sequence"/>
</dbReference>
<organism evidence="15 16">
    <name type="scientific">Moraxella cuniculi DSM 21768</name>
    <dbReference type="NCBI Taxonomy" id="1122245"/>
    <lineage>
        <taxon>Bacteria</taxon>
        <taxon>Pseudomonadati</taxon>
        <taxon>Pseudomonadota</taxon>
        <taxon>Gammaproteobacteria</taxon>
        <taxon>Moraxellales</taxon>
        <taxon>Moraxellaceae</taxon>
        <taxon>Moraxella</taxon>
    </lineage>
</organism>
<protein>
    <recommendedName>
        <fullName evidence="12">Alanine--tRNA ligase</fullName>
        <ecNumber evidence="12">6.1.1.7</ecNumber>
    </recommendedName>
    <alternativeName>
        <fullName evidence="12">Alanyl-tRNA synthetase</fullName>
        <shortName evidence="12">AlaRS</shortName>
    </alternativeName>
</protein>
<keyword evidence="5 12" id="KW-0479">Metal-binding</keyword>
<evidence type="ECO:0000256" key="4">
    <source>
        <dbReference type="ARBA" id="ARBA00022598"/>
    </source>
</evidence>
<evidence type="ECO:0000256" key="7">
    <source>
        <dbReference type="ARBA" id="ARBA00022833"/>
    </source>
</evidence>
<dbReference type="GO" id="GO:0005829">
    <property type="term" value="C:cytosol"/>
    <property type="evidence" value="ECO:0007669"/>
    <property type="project" value="TreeGrafter"/>
</dbReference>
<dbReference type="Gene3D" id="3.30.930.10">
    <property type="entry name" value="Bira Bifunctional Protein, Domain 2"/>
    <property type="match status" value="1"/>
</dbReference>
<dbReference type="FunFam" id="3.30.980.10:FF:000004">
    <property type="entry name" value="Alanine--tRNA ligase, cytoplasmic"/>
    <property type="match status" value="1"/>
</dbReference>
<sequence length="884" mass="96929">MKNMKLNEVRQAFIDFFASKQHTPVPSSSLVPHNDPTLLFTNAGMNQFKDTFLGLEKRDYSRAVSAQKCVRAGGKHNDLDNVGYTARHHTFFEMLGNFSFGDYFKKDAINFAWEFLTSPNWLALPKERLYVTVYHTDDEAYQIWQNDIGLTADRIIRIGDNKGGLYQSDNFWMMGDTGPCGPCTEIFYDHGDHIWGGLPGTPEEDGDRYIEIWNCVFMQFNRQKDGSMDLLPKPSVDTGMGLERISSIMQGVHGNYEIDIFVNLMNAAAKILGINNEQQASLKVIADHIRAVGFLIADGVHPSNEGRGYVLRRIIRRAVRHGNKLGADSAFFYQMVAALAQEMGQAYPQLVEQQSHIEAVIKKEEEQFAKTLAQGLRLLSGELDKLADGAVLDGETVFKLYDTYGFPVDLTADIARERDISLDEAGFEAQMQIQRERARDAGKFDLDYTSIIKIDAATQFLGYDSLASETTIVGLYKDGQPQQTLSEGEQGVIVLAATPFYAEGGGQVGETGEISSQSGVFAVEDTKKSGQAIIHYGTVKMGELSNQQPVAAQVIDDVRRASAKNHSATHLLHAALRAVLGDGVSQKGSLVSSEVLRFDFSYDGAIDTNQLIQIERLVNEQIQKNTPVHSEYMDIKTATSQGAMALFGEKYGNTVRVLTMGEKQDKSPFSIELCGGLHVNRTGDIGLFKITSESGIAAGIRRIEALTGMGAIRHVQAGDAVLGSLANNLKAKRDEILPRITGLSDKQRELEKQLEQLTQKLASLEAKSLMDKVVHIGDVPVLITTINGLDAKALRSLADDIKSKLHNGVAVLASVHDDKIALTASVGKELINKVKAGDIIKQLCEQLDGKGGGKPDFAQGGASNITQLETALAMLQETLQSKLN</sequence>
<dbReference type="InterPro" id="IPR023033">
    <property type="entry name" value="Ala_tRNA_ligase_euk/bac"/>
</dbReference>
<dbReference type="Pfam" id="PF01411">
    <property type="entry name" value="tRNA-synt_2c"/>
    <property type="match status" value="1"/>
</dbReference>
<evidence type="ECO:0000256" key="6">
    <source>
        <dbReference type="ARBA" id="ARBA00022741"/>
    </source>
</evidence>
<evidence type="ECO:0000256" key="9">
    <source>
        <dbReference type="ARBA" id="ARBA00022884"/>
    </source>
</evidence>
<keyword evidence="9 12" id="KW-0694">RNA-binding</keyword>
<evidence type="ECO:0000313" key="16">
    <source>
        <dbReference type="Proteomes" id="UP000187495"/>
    </source>
</evidence>
<evidence type="ECO:0000256" key="1">
    <source>
        <dbReference type="ARBA" id="ARBA00004496"/>
    </source>
</evidence>
<evidence type="ECO:0000256" key="12">
    <source>
        <dbReference type="HAMAP-Rule" id="MF_00036"/>
    </source>
</evidence>
<dbReference type="Pfam" id="PF07973">
    <property type="entry name" value="tRNA_SAD"/>
    <property type="match status" value="1"/>
</dbReference>
<evidence type="ECO:0000259" key="14">
    <source>
        <dbReference type="PROSITE" id="PS50860"/>
    </source>
</evidence>
<keyword evidence="10 12" id="KW-0648">Protein biosynthesis</keyword>
<evidence type="ECO:0000256" key="10">
    <source>
        <dbReference type="ARBA" id="ARBA00022917"/>
    </source>
</evidence>
<dbReference type="GO" id="GO:0002161">
    <property type="term" value="F:aminoacyl-tRNA deacylase activity"/>
    <property type="evidence" value="ECO:0007669"/>
    <property type="project" value="TreeGrafter"/>
</dbReference>
<reference evidence="16" key="1">
    <citation type="submission" date="2017-01" db="EMBL/GenBank/DDBJ databases">
        <authorList>
            <person name="Varghese N."/>
            <person name="Submissions S."/>
        </authorList>
    </citation>
    <scope>NUCLEOTIDE SEQUENCE [LARGE SCALE GENOMIC DNA]</scope>
    <source>
        <strain evidence="16">DSM 21768</strain>
    </source>
</reference>
<dbReference type="InterPro" id="IPR050058">
    <property type="entry name" value="Ala-tRNA_ligase"/>
</dbReference>
<accession>A0A1N7DG87</accession>
<keyword evidence="11 12" id="KW-0030">Aminoacyl-tRNA synthetase</keyword>
<dbReference type="Gene3D" id="3.30.980.10">
    <property type="entry name" value="Threonyl-trna Synthetase, Chain A, domain 2"/>
    <property type="match status" value="1"/>
</dbReference>
<feature type="coiled-coil region" evidence="13">
    <location>
        <begin position="740"/>
        <end position="767"/>
    </location>
</feature>